<organism evidence="1 2">
    <name type="scientific">Flavobacterium piscis</name>
    <dbReference type="NCBI Taxonomy" id="1114874"/>
    <lineage>
        <taxon>Bacteria</taxon>
        <taxon>Pseudomonadati</taxon>
        <taxon>Bacteroidota</taxon>
        <taxon>Flavobacteriia</taxon>
        <taxon>Flavobacteriales</taxon>
        <taxon>Flavobacteriaceae</taxon>
        <taxon>Flavobacterium</taxon>
    </lineage>
</organism>
<keyword evidence="2" id="KW-1185">Reference proteome</keyword>
<evidence type="ECO:0000313" key="2">
    <source>
        <dbReference type="Proteomes" id="UP001269081"/>
    </source>
</evidence>
<comment type="caution">
    <text evidence="1">The sequence shown here is derived from an EMBL/GenBank/DDBJ whole genome shotgun (WGS) entry which is preliminary data.</text>
</comment>
<name>A0ABU1Y663_9FLAO</name>
<sequence length="167" mass="19343">MNKPLIALLFTFFFSNIYSQENYNTLPATKNNCPIILIEKNIIANETIIAKNKTMIIEMSVLKDKPNRKEHKFYNLSQNGILFVTLNKKIAFKTQSELNKFFGISKKNNVYVNGYLLESSDYKIATQSILEIELVQPNSENKLEGTAINIWTLNKEERTKDCNKRQL</sequence>
<accession>A0ABU1Y663</accession>
<gene>
    <name evidence="1" type="ORF">J2W48_001491</name>
</gene>
<evidence type="ECO:0000313" key="1">
    <source>
        <dbReference type="EMBL" id="MDR7209553.1"/>
    </source>
</evidence>
<dbReference type="RefSeq" id="WP_310279909.1">
    <property type="nucleotide sequence ID" value="NZ_JAVDWQ010000004.1"/>
</dbReference>
<dbReference type="Proteomes" id="UP001269081">
    <property type="component" value="Unassembled WGS sequence"/>
</dbReference>
<reference evidence="1 2" key="1">
    <citation type="submission" date="2023-07" db="EMBL/GenBank/DDBJ databases">
        <title>Sorghum-associated microbial communities from plants grown in Nebraska, USA.</title>
        <authorList>
            <person name="Schachtman D."/>
        </authorList>
    </citation>
    <scope>NUCLEOTIDE SEQUENCE [LARGE SCALE GENOMIC DNA]</scope>
    <source>
        <strain evidence="1 2">4129</strain>
    </source>
</reference>
<protein>
    <submittedName>
        <fullName evidence="1">Uncharacterized protein</fullName>
    </submittedName>
</protein>
<proteinExistence type="predicted"/>
<dbReference type="EMBL" id="JAVDWQ010000004">
    <property type="protein sequence ID" value="MDR7209553.1"/>
    <property type="molecule type" value="Genomic_DNA"/>
</dbReference>